<protein>
    <recommendedName>
        <fullName evidence="1">Bacterial Ig domain-containing protein</fullName>
    </recommendedName>
</protein>
<dbReference type="InterPro" id="IPR041498">
    <property type="entry name" value="Big_6"/>
</dbReference>
<feature type="domain" description="Bacterial Ig" evidence="1">
    <location>
        <begin position="3"/>
        <end position="46"/>
    </location>
</feature>
<proteinExistence type="predicted"/>
<dbReference type="EMBL" id="JAGTPW010000096">
    <property type="protein sequence ID" value="MBR8646392.1"/>
    <property type="molecule type" value="Genomic_DNA"/>
</dbReference>
<comment type="caution">
    <text evidence="2">The sequence shown here is derived from an EMBL/GenBank/DDBJ whole genome shotgun (WGS) entry which is preliminary data.</text>
</comment>
<dbReference type="Proteomes" id="UP000680045">
    <property type="component" value="Unassembled WGS sequence"/>
</dbReference>
<reference evidence="2" key="1">
    <citation type="submission" date="2021-04" db="EMBL/GenBank/DDBJ databases">
        <title>Whole genome sequencing of Enterococci isolates from hospitalized patients.</title>
        <authorList>
            <person name="Ogoti B.M."/>
            <person name="Onyambu F.G."/>
        </authorList>
    </citation>
    <scope>NUCLEOTIDE SEQUENCE</scope>
    <source>
        <strain evidence="2">242</strain>
    </source>
</reference>
<accession>A0A941FUN5</accession>
<evidence type="ECO:0000259" key="1">
    <source>
        <dbReference type="Pfam" id="PF17936"/>
    </source>
</evidence>
<evidence type="ECO:0000313" key="3">
    <source>
        <dbReference type="Proteomes" id="UP000680045"/>
    </source>
</evidence>
<dbReference type="Pfam" id="PF17936">
    <property type="entry name" value="Big_6"/>
    <property type="match status" value="1"/>
</dbReference>
<dbReference type="AlphaFoldDB" id="A0A941FUN5"/>
<sequence>MIEVKSGSKTLGKGTASANGTFSVTIPVQKAAQLLTVNISDSSKLAVSSIKVFVNKGVTLTSQLSKL</sequence>
<organism evidence="2 3">
    <name type="scientific">Peribacillus frigoritolerans</name>
    <dbReference type="NCBI Taxonomy" id="450367"/>
    <lineage>
        <taxon>Bacteria</taxon>
        <taxon>Bacillati</taxon>
        <taxon>Bacillota</taxon>
        <taxon>Bacilli</taxon>
        <taxon>Bacillales</taxon>
        <taxon>Bacillaceae</taxon>
        <taxon>Peribacillus</taxon>
    </lineage>
</organism>
<gene>
    <name evidence="2" type="ORF">KEH51_29485</name>
</gene>
<evidence type="ECO:0000313" key="2">
    <source>
        <dbReference type="EMBL" id="MBR8646392.1"/>
    </source>
</evidence>
<name>A0A941FUN5_9BACI</name>